<dbReference type="EMBL" id="ABDF02000076">
    <property type="protein sequence ID" value="EHK20986.1"/>
    <property type="molecule type" value="Genomic_DNA"/>
</dbReference>
<reference evidence="3 4" key="1">
    <citation type="journal article" date="2011" name="Genome Biol.">
        <title>Comparative genome sequence analysis underscores mycoparasitism as the ancestral life style of Trichoderma.</title>
        <authorList>
            <person name="Kubicek C.P."/>
            <person name="Herrera-Estrella A."/>
            <person name="Seidl-Seiboth V."/>
            <person name="Martinez D.A."/>
            <person name="Druzhinina I.S."/>
            <person name="Thon M."/>
            <person name="Zeilinger S."/>
            <person name="Casas-Flores S."/>
            <person name="Horwitz B.A."/>
            <person name="Mukherjee P.K."/>
            <person name="Mukherjee M."/>
            <person name="Kredics L."/>
            <person name="Alcaraz L.D."/>
            <person name="Aerts A."/>
            <person name="Antal Z."/>
            <person name="Atanasova L."/>
            <person name="Cervantes-Badillo M.G."/>
            <person name="Challacombe J."/>
            <person name="Chertkov O."/>
            <person name="McCluskey K."/>
            <person name="Coulpier F."/>
            <person name="Deshpande N."/>
            <person name="von Doehren H."/>
            <person name="Ebbole D.J."/>
            <person name="Esquivel-Naranjo E.U."/>
            <person name="Fekete E."/>
            <person name="Flipphi M."/>
            <person name="Glaser F."/>
            <person name="Gomez-Rodriguez E.Y."/>
            <person name="Gruber S."/>
            <person name="Han C."/>
            <person name="Henrissat B."/>
            <person name="Hermosa R."/>
            <person name="Hernandez-Onate M."/>
            <person name="Karaffa L."/>
            <person name="Kosti I."/>
            <person name="Le Crom S."/>
            <person name="Lindquist E."/>
            <person name="Lucas S."/>
            <person name="Luebeck M."/>
            <person name="Luebeck P.S."/>
            <person name="Margeot A."/>
            <person name="Metz B."/>
            <person name="Misra M."/>
            <person name="Nevalainen H."/>
            <person name="Omann M."/>
            <person name="Packer N."/>
            <person name="Perrone G."/>
            <person name="Uresti-Rivera E.E."/>
            <person name="Salamov A."/>
            <person name="Schmoll M."/>
            <person name="Seiboth B."/>
            <person name="Shapiro H."/>
            <person name="Sukno S."/>
            <person name="Tamayo-Ramos J.A."/>
            <person name="Tisch D."/>
            <person name="Wiest A."/>
            <person name="Wilkinson H.H."/>
            <person name="Zhang M."/>
            <person name="Coutinho P.M."/>
            <person name="Kenerley C.M."/>
            <person name="Monte E."/>
            <person name="Baker S.E."/>
            <person name="Grigoriev I.V."/>
        </authorList>
    </citation>
    <scope>NUCLEOTIDE SEQUENCE [LARGE SCALE GENOMIC DNA]</scope>
    <source>
        <strain evidence="4">Gv29-8 / FGSC 10586</strain>
    </source>
</reference>
<dbReference type="RefSeq" id="XP_013955179.1">
    <property type="nucleotide sequence ID" value="XM_014099704.1"/>
</dbReference>
<gene>
    <name evidence="3" type="ORF">TRIVIDRAFT_59417</name>
</gene>
<evidence type="ECO:0000256" key="1">
    <source>
        <dbReference type="ARBA" id="ARBA00038158"/>
    </source>
</evidence>
<sequence>MAQTNLPSYYARGHSDYTIATHLRRKAETDAAFLLPHIKATDHILDVGCGPGTITTGLAKYASQGTTIGIDISSDVLQKAKALADESNVPTQGPGSVVFEEGNVVDGLPYPDNTFDVVFSSQVLGHLPQPDLPLRALAEMRRVLKPGGILATRDGMGNHFYPQSFDLDRLWGGNQLRASRKGAPETDPTATVMPALLRSAGFDADGGKVRVGAAAGVFSGPETRKRLAWRADGQLQKGDPFYQSWLDAGITEDEIQQTLHAVRKWADTEDAWLVIVQCEMLAWK</sequence>
<dbReference type="OMA" id="QCEMLAW"/>
<comment type="caution">
    <text evidence="3">The sequence shown here is derived from an EMBL/GenBank/DDBJ whole genome shotgun (WGS) entry which is preliminary data.</text>
</comment>
<protein>
    <recommendedName>
        <fullName evidence="2">Methyltransferase domain-containing protein</fullName>
    </recommendedName>
</protein>
<dbReference type="Gene3D" id="3.40.50.150">
    <property type="entry name" value="Vaccinia Virus protein VP39"/>
    <property type="match status" value="1"/>
</dbReference>
<evidence type="ECO:0000313" key="3">
    <source>
        <dbReference type="EMBL" id="EHK20986.1"/>
    </source>
</evidence>
<evidence type="ECO:0000259" key="2">
    <source>
        <dbReference type="Pfam" id="PF13847"/>
    </source>
</evidence>
<comment type="similarity">
    <text evidence="1">Belongs to the methyltransferase superfamily. LaeA methyltransferase family.</text>
</comment>
<dbReference type="PANTHER" id="PTHR43591:SF24">
    <property type="entry name" value="2-METHOXY-6-POLYPRENYL-1,4-BENZOQUINOL METHYLASE, MITOCHONDRIAL"/>
    <property type="match status" value="1"/>
</dbReference>
<accession>G9MX53</accession>
<dbReference type="Pfam" id="PF13847">
    <property type="entry name" value="Methyltransf_31"/>
    <property type="match status" value="1"/>
</dbReference>
<dbReference type="GO" id="GO:0008168">
    <property type="term" value="F:methyltransferase activity"/>
    <property type="evidence" value="ECO:0007669"/>
    <property type="project" value="TreeGrafter"/>
</dbReference>
<dbReference type="OrthoDB" id="10017101at2759"/>
<name>G9MX53_HYPVG</name>
<feature type="domain" description="Methyltransferase" evidence="2">
    <location>
        <begin position="39"/>
        <end position="154"/>
    </location>
</feature>
<dbReference type="VEuPathDB" id="FungiDB:TRIVIDRAFT_59417"/>
<dbReference type="HOGENOM" id="CLU_057148_0_0_1"/>
<dbReference type="Proteomes" id="UP000007115">
    <property type="component" value="Unassembled WGS sequence"/>
</dbReference>
<dbReference type="GeneID" id="25795950"/>
<keyword evidence="4" id="KW-1185">Reference proteome</keyword>
<proteinExistence type="inferred from homology"/>
<dbReference type="InParanoid" id="G9MX53"/>
<dbReference type="AlphaFoldDB" id="G9MX53"/>
<dbReference type="CDD" id="cd02440">
    <property type="entry name" value="AdoMet_MTases"/>
    <property type="match status" value="1"/>
</dbReference>
<dbReference type="STRING" id="413071.G9MX53"/>
<organism evidence="3 4">
    <name type="scientific">Hypocrea virens (strain Gv29-8 / FGSC 10586)</name>
    <name type="common">Gliocladium virens</name>
    <name type="synonym">Trichoderma virens</name>
    <dbReference type="NCBI Taxonomy" id="413071"/>
    <lineage>
        <taxon>Eukaryota</taxon>
        <taxon>Fungi</taxon>
        <taxon>Dikarya</taxon>
        <taxon>Ascomycota</taxon>
        <taxon>Pezizomycotina</taxon>
        <taxon>Sordariomycetes</taxon>
        <taxon>Hypocreomycetidae</taxon>
        <taxon>Hypocreales</taxon>
        <taxon>Hypocreaceae</taxon>
        <taxon>Trichoderma</taxon>
    </lineage>
</organism>
<dbReference type="InterPro" id="IPR029063">
    <property type="entry name" value="SAM-dependent_MTases_sf"/>
</dbReference>
<dbReference type="eggNOG" id="KOG1269">
    <property type="taxonomic scope" value="Eukaryota"/>
</dbReference>
<dbReference type="PANTHER" id="PTHR43591">
    <property type="entry name" value="METHYLTRANSFERASE"/>
    <property type="match status" value="1"/>
</dbReference>
<dbReference type="SUPFAM" id="SSF53335">
    <property type="entry name" value="S-adenosyl-L-methionine-dependent methyltransferases"/>
    <property type="match status" value="1"/>
</dbReference>
<dbReference type="InterPro" id="IPR025714">
    <property type="entry name" value="Methyltranfer_dom"/>
</dbReference>
<evidence type="ECO:0000313" key="4">
    <source>
        <dbReference type="Proteomes" id="UP000007115"/>
    </source>
</evidence>